<name>A0AAF0CSJ1_9BACT</name>
<dbReference type="EMBL" id="CP119075">
    <property type="protein sequence ID" value="WED67255.1"/>
    <property type="molecule type" value="Genomic_DNA"/>
</dbReference>
<accession>A0AAF0CSJ1</accession>
<reference evidence="1" key="1">
    <citation type="submission" date="2023-03" db="EMBL/GenBank/DDBJ databases">
        <title>Lomoglobus Profundus gen. nov., sp. nov., a novel member of the phylum Verrucomicrobia, isolated from deep-marine sediment of South China Sea.</title>
        <authorList>
            <person name="Ahmad T."/>
            <person name="Ishaq S.E."/>
            <person name="Wang F."/>
        </authorList>
    </citation>
    <scope>NUCLEOTIDE SEQUENCE</scope>
    <source>
        <strain evidence="1">LMO-M01</strain>
    </source>
</reference>
<dbReference type="SUPFAM" id="SSF52091">
    <property type="entry name" value="SpoIIaa-like"/>
    <property type="match status" value="1"/>
</dbReference>
<protein>
    <submittedName>
        <fullName evidence="1">STAS/SEC14 domain-containing protein</fullName>
    </submittedName>
</protein>
<dbReference type="KEGG" id="slom:PXH66_10375"/>
<evidence type="ECO:0000313" key="2">
    <source>
        <dbReference type="Proteomes" id="UP001218638"/>
    </source>
</evidence>
<dbReference type="Proteomes" id="UP001218638">
    <property type="component" value="Chromosome"/>
</dbReference>
<organism evidence="1 2">
    <name type="scientific">Synoicihabitans lomoniglobus</name>
    <dbReference type="NCBI Taxonomy" id="2909285"/>
    <lineage>
        <taxon>Bacteria</taxon>
        <taxon>Pseudomonadati</taxon>
        <taxon>Verrucomicrobiota</taxon>
        <taxon>Opitutia</taxon>
        <taxon>Opitutales</taxon>
        <taxon>Opitutaceae</taxon>
        <taxon>Synoicihabitans</taxon>
    </lineage>
</organism>
<dbReference type="AlphaFoldDB" id="A0AAF0CSJ1"/>
<dbReference type="RefSeq" id="WP_330928171.1">
    <property type="nucleotide sequence ID" value="NZ_CP119075.1"/>
</dbReference>
<keyword evidence="2" id="KW-1185">Reference proteome</keyword>
<gene>
    <name evidence="1" type="ORF">PXH66_10375</name>
</gene>
<dbReference type="InterPro" id="IPR038396">
    <property type="entry name" value="SpoIIAA-like_sf"/>
</dbReference>
<dbReference type="Pfam" id="PF11964">
    <property type="entry name" value="SpoIIAA-like"/>
    <property type="match status" value="1"/>
</dbReference>
<proteinExistence type="predicted"/>
<evidence type="ECO:0000313" key="1">
    <source>
        <dbReference type="EMBL" id="WED67255.1"/>
    </source>
</evidence>
<dbReference type="Gene3D" id="3.40.50.10600">
    <property type="entry name" value="SpoIIaa-like domains"/>
    <property type="match status" value="1"/>
</dbReference>
<dbReference type="InterPro" id="IPR021866">
    <property type="entry name" value="SpoIIAA-like"/>
</dbReference>
<dbReference type="InterPro" id="IPR036513">
    <property type="entry name" value="STAS_dom_sf"/>
</dbReference>
<sequence>MIDQLPASAHDTLVVQASGILNAADYERDFIPAMERLMRIHGKISVVLYLDEQFDGWDLEAMWDDARFGLKHRHDFNRLAVVGAQIWFKWAIQLGSHFIDGELRTFPGNQLEEAIAWAKAGALSESLETAAK</sequence>